<sequence>MGLFTGKKGLIVGVANGYSIAWGIAEKIMKEGGVCGFTHLPDKPEDKRQKNRHKVAQLTEPHGDAAKFLIPLDVQSDENIAEAMKVAEAELGQIDFLLHSVAFAALEDLRVPTVECSREGFKLAMDISAYSMIALTNAARPLMKEGGSVCAMTYFGGEKAVQGYNMMGVCKAALDSIVKYLAYDLGDSNIRVNAVSAGPLKTLASSAVGAKEMLDLYSAVSPLGRNITLEEVANSGAFLLSDMATGITGEILHVDAGYNIMGSPNRLASDYKRLKDEAAAK</sequence>
<feature type="active site" description="Proton acceptor" evidence="9">
    <location>
        <position position="164"/>
    </location>
</feature>
<comment type="catalytic activity">
    <reaction evidence="8">
        <text>a 2,3-saturated acyl-[ACP] + NAD(+) = a (2E)-enoyl-[ACP] + NADH + H(+)</text>
        <dbReference type="Rhea" id="RHEA:10240"/>
        <dbReference type="Rhea" id="RHEA-COMP:9925"/>
        <dbReference type="Rhea" id="RHEA-COMP:9926"/>
        <dbReference type="ChEBI" id="CHEBI:15378"/>
        <dbReference type="ChEBI" id="CHEBI:57540"/>
        <dbReference type="ChEBI" id="CHEBI:57945"/>
        <dbReference type="ChEBI" id="CHEBI:78784"/>
        <dbReference type="ChEBI" id="CHEBI:78785"/>
        <dbReference type="EC" id="1.3.1.9"/>
    </reaction>
</comment>
<protein>
    <recommendedName>
        <fullName evidence="8">Enoyl-[acyl-carrier-protein] reductase [NADH]</fullName>
        <ecNumber evidence="8">1.3.1.9</ecNumber>
    </recommendedName>
</protein>
<evidence type="ECO:0000256" key="4">
    <source>
        <dbReference type="ARBA" id="ARBA00022832"/>
    </source>
</evidence>
<dbReference type="CDD" id="cd05372">
    <property type="entry name" value="ENR_SDR"/>
    <property type="match status" value="1"/>
</dbReference>
<feature type="binding site" evidence="11">
    <location>
        <position position="171"/>
    </location>
    <ligand>
        <name>NAD(+)</name>
        <dbReference type="ChEBI" id="CHEBI:57540"/>
    </ligand>
</feature>
<proteinExistence type="inferred from homology"/>
<feature type="binding site" evidence="10">
    <location>
        <position position="104"/>
    </location>
    <ligand>
        <name>substrate</name>
    </ligand>
</feature>
<comment type="caution">
    <text evidence="12">The sequence shown here is derived from an EMBL/GenBank/DDBJ whole genome shotgun (WGS) entry which is preliminary data.</text>
</comment>
<evidence type="ECO:0000256" key="11">
    <source>
        <dbReference type="PIRSR" id="PIRSR000094-3"/>
    </source>
</evidence>
<feature type="binding site" evidence="11">
    <location>
        <position position="13"/>
    </location>
    <ligand>
        <name>NAD(+)</name>
        <dbReference type="ChEBI" id="CHEBI:57540"/>
    </ligand>
</feature>
<evidence type="ECO:0000256" key="8">
    <source>
        <dbReference type="PIRNR" id="PIRNR000094"/>
    </source>
</evidence>
<evidence type="ECO:0000256" key="3">
    <source>
        <dbReference type="ARBA" id="ARBA00022516"/>
    </source>
</evidence>
<dbReference type="GO" id="GO:0004318">
    <property type="term" value="F:enoyl-[acyl-carrier-protein] reductase (NADH) activity"/>
    <property type="evidence" value="ECO:0007669"/>
    <property type="project" value="UniProtKB-EC"/>
</dbReference>
<dbReference type="PIRSF" id="PIRSF000094">
    <property type="entry name" value="Enoyl-ACP_rdct"/>
    <property type="match status" value="1"/>
</dbReference>
<dbReference type="GO" id="GO:0006633">
    <property type="term" value="P:fatty acid biosynthetic process"/>
    <property type="evidence" value="ECO:0007669"/>
    <property type="project" value="UniProtKB-KW"/>
</dbReference>
<dbReference type="PANTHER" id="PTHR43159:SF2">
    <property type="entry name" value="ENOYL-[ACYL-CARRIER-PROTEIN] REDUCTASE [NADH], CHLOROPLASTIC"/>
    <property type="match status" value="1"/>
</dbReference>
<dbReference type="Proteomes" id="UP000253562">
    <property type="component" value="Unassembled WGS sequence"/>
</dbReference>
<dbReference type="SUPFAM" id="SSF51735">
    <property type="entry name" value="NAD(P)-binding Rossmann-fold domains"/>
    <property type="match status" value="1"/>
</dbReference>
<evidence type="ECO:0000256" key="10">
    <source>
        <dbReference type="PIRSR" id="PIRSR000094-2"/>
    </source>
</evidence>
<keyword evidence="4" id="KW-0276">Fatty acid metabolism</keyword>
<keyword evidence="3 8" id="KW-0444">Lipid biosynthesis</keyword>
<dbReference type="InterPro" id="IPR002347">
    <property type="entry name" value="SDR_fam"/>
</dbReference>
<organism evidence="12 13">
    <name type="scientific">Bremerella cremea</name>
    <dbReference type="NCBI Taxonomy" id="1031537"/>
    <lineage>
        <taxon>Bacteria</taxon>
        <taxon>Pseudomonadati</taxon>
        <taxon>Planctomycetota</taxon>
        <taxon>Planctomycetia</taxon>
        <taxon>Pirellulales</taxon>
        <taxon>Pirellulaceae</taxon>
        <taxon>Bremerella</taxon>
    </lineage>
</organism>
<dbReference type="EMBL" id="QPEX01000006">
    <property type="protein sequence ID" value="RCS55997.1"/>
    <property type="molecule type" value="Genomic_DNA"/>
</dbReference>
<dbReference type="EC" id="1.3.1.9" evidence="8"/>
<accession>A0A368KYW9</accession>
<keyword evidence="5 8" id="KW-0560">Oxidoreductase</keyword>
<dbReference type="Gene3D" id="3.40.50.720">
    <property type="entry name" value="NAD(P)-binding Rossmann-like Domain"/>
    <property type="match status" value="1"/>
</dbReference>
<dbReference type="AlphaFoldDB" id="A0A368KYW9"/>
<evidence type="ECO:0000256" key="5">
    <source>
        <dbReference type="ARBA" id="ARBA00023002"/>
    </source>
</evidence>
<keyword evidence="6" id="KW-0443">Lipid metabolism</keyword>
<comment type="similarity">
    <text evidence="2 8">Belongs to the short-chain dehydrogenases/reductases (SDR) family. FabI subfamily.</text>
</comment>
<dbReference type="InterPro" id="IPR014358">
    <property type="entry name" value="Enoyl-ACP_Rdtase_NADH"/>
</dbReference>
<evidence type="ECO:0000256" key="7">
    <source>
        <dbReference type="ARBA" id="ARBA00023160"/>
    </source>
</evidence>
<feature type="binding site" evidence="11">
    <location>
        <begin position="73"/>
        <end position="74"/>
    </location>
    <ligand>
        <name>NAD(+)</name>
        <dbReference type="ChEBI" id="CHEBI:57540"/>
    </ligand>
</feature>
<evidence type="ECO:0000256" key="9">
    <source>
        <dbReference type="PIRSR" id="PIRSR000094-1"/>
    </source>
</evidence>
<dbReference type="Gene3D" id="1.10.8.400">
    <property type="entry name" value="Enoyl acyl carrier protein reductase"/>
    <property type="match status" value="1"/>
</dbReference>
<dbReference type="Pfam" id="PF13561">
    <property type="entry name" value="adh_short_C2"/>
    <property type="match status" value="1"/>
</dbReference>
<feature type="active site" description="Proton acceptor" evidence="9">
    <location>
        <position position="154"/>
    </location>
</feature>
<dbReference type="PRINTS" id="PR00081">
    <property type="entry name" value="GDHRDH"/>
</dbReference>
<name>A0A368KYW9_9BACT</name>
<evidence type="ECO:0000256" key="1">
    <source>
        <dbReference type="ARBA" id="ARBA00005194"/>
    </source>
</evidence>
<evidence type="ECO:0000313" key="12">
    <source>
        <dbReference type="EMBL" id="RCS55997.1"/>
    </source>
</evidence>
<feature type="binding site" evidence="11">
    <location>
        <begin position="19"/>
        <end position="20"/>
    </location>
    <ligand>
        <name>NAD(+)</name>
        <dbReference type="ChEBI" id="CHEBI:57540"/>
    </ligand>
</feature>
<comment type="pathway">
    <text evidence="1">Lipid metabolism; fatty acid biosynthesis.</text>
</comment>
<dbReference type="OrthoDB" id="9803628at2"/>
<feature type="binding site" evidence="11">
    <location>
        <position position="101"/>
    </location>
    <ligand>
        <name>NAD(+)</name>
        <dbReference type="ChEBI" id="CHEBI:57540"/>
    </ligand>
</feature>
<keyword evidence="8 11" id="KW-0520">NAD</keyword>
<dbReference type="RefSeq" id="WP_114366815.1">
    <property type="nucleotide sequence ID" value="NZ_QPEX01000006.1"/>
</dbReference>
<evidence type="ECO:0000313" key="13">
    <source>
        <dbReference type="Proteomes" id="UP000253562"/>
    </source>
</evidence>
<dbReference type="InterPro" id="IPR036291">
    <property type="entry name" value="NAD(P)-bd_dom_sf"/>
</dbReference>
<reference evidence="12 13" key="1">
    <citation type="submission" date="2018-07" db="EMBL/GenBank/DDBJ databases">
        <title>Comparative genomes isolates from brazilian mangrove.</title>
        <authorList>
            <person name="De Araujo J.E."/>
            <person name="Taketani R.G."/>
            <person name="Silva M.C.P."/>
            <person name="Lourenco M.V."/>
            <person name="Oliveira V.M."/>
            <person name="Andreote F.D."/>
        </authorList>
    </citation>
    <scope>NUCLEOTIDE SEQUENCE [LARGE SCALE GENOMIC DNA]</scope>
    <source>
        <strain evidence="12 13">HEX PRIS-MGV</strain>
    </source>
</reference>
<evidence type="ECO:0000256" key="6">
    <source>
        <dbReference type="ARBA" id="ARBA00023098"/>
    </source>
</evidence>
<evidence type="ECO:0000256" key="2">
    <source>
        <dbReference type="ARBA" id="ARBA00009233"/>
    </source>
</evidence>
<keyword evidence="7 8" id="KW-0275">Fatty acid biosynthesis</keyword>
<gene>
    <name evidence="12" type="ORF">DTL42_00995</name>
</gene>
<dbReference type="PANTHER" id="PTHR43159">
    <property type="entry name" value="ENOYL-[ACYL-CARRIER-PROTEIN] REDUCTASE"/>
    <property type="match status" value="1"/>
</dbReference>